<dbReference type="Pfam" id="PF00106">
    <property type="entry name" value="adh_short"/>
    <property type="match status" value="1"/>
</dbReference>
<sequence length="284" mass="29254">MTTAGTPRAGLCSYDGRRTVVTGVASGIGAELVTQLHELGAYVVGLDRVRPAGDVDEFHPIDLADPASIDKAVEAICRPGPDRVDALFNVAGVSSGIGDPELVVAINFLGTRHLTEALLPSMPAGSAIANVSSLAAASYLENAETTSGLLNTDTMTAGLHWCRAHPEALADGGYRLSKEAIILYGMVNAGRLASQGIRINCTAPGVTETPILDQLRSSYGQGFLDDIPKPLGRVASPAEQAAPLVFLNSPAAGYICGQVLWVDGGNIAARTAATLGNAGVPWPA</sequence>
<keyword evidence="2 3" id="KW-0560">Oxidoreductase</keyword>
<dbReference type="PRINTS" id="PR00081">
    <property type="entry name" value="GDHRDH"/>
</dbReference>
<keyword evidence="4" id="KW-1185">Reference proteome</keyword>
<dbReference type="Pfam" id="PF13561">
    <property type="entry name" value="adh_short_C2"/>
    <property type="match status" value="1"/>
</dbReference>
<dbReference type="EMBL" id="JAYJJR010000001">
    <property type="protein sequence ID" value="MEB3019583.1"/>
    <property type="molecule type" value="Genomic_DNA"/>
</dbReference>
<evidence type="ECO:0000256" key="1">
    <source>
        <dbReference type="ARBA" id="ARBA00006484"/>
    </source>
</evidence>
<reference evidence="3 4" key="1">
    <citation type="submission" date="2023-12" db="EMBL/GenBank/DDBJ databases">
        <title>Description of new species of Mycobacterium terrae complex isolated from sewage at the Sao Paulo Zoological Park Foundation in Brazil.</title>
        <authorList>
            <person name="Romagnoli C.L."/>
            <person name="Conceicao E.C."/>
            <person name="Machado E."/>
            <person name="Barreto L.B.P.F."/>
            <person name="Sharma A."/>
            <person name="Silva N.M."/>
            <person name="Marques L.E."/>
            <person name="Juliana M.A."/>
            <person name="Lourenco M.C.S."/>
            <person name="Digiampietri L.A."/>
            <person name="Suffys P.N."/>
            <person name="Viana-Niero C."/>
        </authorList>
    </citation>
    <scope>NUCLEOTIDE SEQUENCE [LARGE SCALE GENOMIC DNA]</scope>
    <source>
        <strain evidence="3 4">MYC098</strain>
    </source>
</reference>
<organism evidence="3 4">
    <name type="scientific">[Mycobacterium] crassicus</name>
    <dbReference type="NCBI Taxonomy" id="2872309"/>
    <lineage>
        <taxon>Bacteria</taxon>
        <taxon>Bacillati</taxon>
        <taxon>Actinomycetota</taxon>
        <taxon>Actinomycetes</taxon>
        <taxon>Mycobacteriales</taxon>
        <taxon>Mycobacteriaceae</taxon>
        <taxon>Mycolicibacter</taxon>
    </lineage>
</organism>
<comment type="similarity">
    <text evidence="1">Belongs to the short-chain dehydrogenases/reductases (SDR) family.</text>
</comment>
<evidence type="ECO:0000313" key="4">
    <source>
        <dbReference type="Proteomes" id="UP001299596"/>
    </source>
</evidence>
<dbReference type="PANTHER" id="PTHR42760">
    <property type="entry name" value="SHORT-CHAIN DEHYDROGENASES/REDUCTASES FAMILY MEMBER"/>
    <property type="match status" value="1"/>
</dbReference>
<dbReference type="GO" id="GO:0050268">
    <property type="term" value="F:coniferyl-alcohol dehydrogenase activity"/>
    <property type="evidence" value="ECO:0007669"/>
    <property type="project" value="UniProtKB-EC"/>
</dbReference>
<comment type="caution">
    <text evidence="3">The sequence shown here is derived from an EMBL/GenBank/DDBJ whole genome shotgun (WGS) entry which is preliminary data.</text>
</comment>
<protein>
    <submittedName>
        <fullName evidence="3">Coniferyl-alcohol dehydrogenase</fullName>
        <ecNumber evidence="3">1.1.1.194</ecNumber>
    </submittedName>
</protein>
<dbReference type="Proteomes" id="UP001299596">
    <property type="component" value="Unassembled WGS sequence"/>
</dbReference>
<dbReference type="PANTHER" id="PTHR42760:SF133">
    <property type="entry name" value="3-OXOACYL-[ACYL-CARRIER-PROTEIN] REDUCTASE"/>
    <property type="match status" value="1"/>
</dbReference>
<dbReference type="NCBIfam" id="NF009092">
    <property type="entry name" value="PRK12428.1"/>
    <property type="match status" value="1"/>
</dbReference>
<dbReference type="InterPro" id="IPR002347">
    <property type="entry name" value="SDR_fam"/>
</dbReference>
<name>A0ABU5XBA4_9MYCO</name>
<proteinExistence type="inferred from homology"/>
<evidence type="ECO:0000256" key="2">
    <source>
        <dbReference type="ARBA" id="ARBA00023002"/>
    </source>
</evidence>
<evidence type="ECO:0000313" key="3">
    <source>
        <dbReference type="EMBL" id="MEB3019583.1"/>
    </source>
</evidence>
<accession>A0ABU5XBA4</accession>
<dbReference type="Gene3D" id="3.40.50.720">
    <property type="entry name" value="NAD(P)-binding Rossmann-like Domain"/>
    <property type="match status" value="1"/>
</dbReference>
<dbReference type="EC" id="1.1.1.194" evidence="3"/>
<gene>
    <name evidence="3" type="ORF">K6T79_00825</name>
</gene>
<dbReference type="InterPro" id="IPR036291">
    <property type="entry name" value="NAD(P)-bd_dom_sf"/>
</dbReference>
<dbReference type="RefSeq" id="WP_225407816.1">
    <property type="nucleotide sequence ID" value="NZ_JAYJJR010000001.1"/>
</dbReference>
<dbReference type="SUPFAM" id="SSF51735">
    <property type="entry name" value="NAD(P)-binding Rossmann-fold domains"/>
    <property type="match status" value="1"/>
</dbReference>